<dbReference type="SUPFAM" id="SSF56645">
    <property type="entry name" value="Acyl-CoA dehydrogenase NM domain-like"/>
    <property type="match status" value="1"/>
</dbReference>
<comment type="caution">
    <text evidence="6">The sequence shown here is derived from an EMBL/GenBank/DDBJ whole genome shotgun (WGS) entry which is preliminary data.</text>
</comment>
<evidence type="ECO:0000256" key="3">
    <source>
        <dbReference type="ARBA" id="ARBA00023002"/>
    </source>
</evidence>
<keyword evidence="4" id="KW-0496">Mitochondrion</keyword>
<gene>
    <name evidence="6" type="ORF">GDO86_011237</name>
</gene>
<keyword evidence="2" id="KW-0809">Transit peptide</keyword>
<evidence type="ECO:0000313" key="6">
    <source>
        <dbReference type="EMBL" id="KAG8442364.1"/>
    </source>
</evidence>
<dbReference type="GO" id="GO:0000062">
    <property type="term" value="F:fatty-acyl-CoA binding"/>
    <property type="evidence" value="ECO:0007669"/>
    <property type="project" value="TreeGrafter"/>
</dbReference>
<keyword evidence="3" id="KW-0560">Oxidoreductase</keyword>
<dbReference type="GO" id="GO:0005743">
    <property type="term" value="C:mitochondrial inner membrane"/>
    <property type="evidence" value="ECO:0007669"/>
    <property type="project" value="TreeGrafter"/>
</dbReference>
<evidence type="ECO:0000259" key="5">
    <source>
        <dbReference type="Pfam" id="PF02771"/>
    </source>
</evidence>
<dbReference type="GO" id="GO:0046949">
    <property type="term" value="P:fatty-acyl-CoA biosynthetic process"/>
    <property type="evidence" value="ECO:0007669"/>
    <property type="project" value="TreeGrafter"/>
</dbReference>
<dbReference type="Gene3D" id="1.10.540.10">
    <property type="entry name" value="Acyl-CoA dehydrogenase/oxidase, N-terminal domain"/>
    <property type="match status" value="1"/>
</dbReference>
<dbReference type="EMBL" id="JAACNH010000005">
    <property type="protein sequence ID" value="KAG8442364.1"/>
    <property type="molecule type" value="Genomic_DNA"/>
</dbReference>
<proteinExistence type="predicted"/>
<dbReference type="GO" id="GO:0050660">
    <property type="term" value="F:flavin adenine dinucleotide binding"/>
    <property type="evidence" value="ECO:0007669"/>
    <property type="project" value="InterPro"/>
</dbReference>
<evidence type="ECO:0000256" key="2">
    <source>
        <dbReference type="ARBA" id="ARBA00022946"/>
    </source>
</evidence>
<dbReference type="OrthoDB" id="435240at2759"/>
<dbReference type="InterPro" id="IPR013786">
    <property type="entry name" value="AcylCoA_DH/ox_N"/>
</dbReference>
<reference evidence="6" key="1">
    <citation type="thesis" date="2020" institute="ProQuest LLC" country="789 East Eisenhower Parkway, Ann Arbor, MI, USA">
        <title>Comparative Genomics and Chromosome Evolution.</title>
        <authorList>
            <person name="Mudd A.B."/>
        </authorList>
    </citation>
    <scope>NUCLEOTIDE SEQUENCE</scope>
    <source>
        <strain evidence="6">Female2</strain>
        <tissue evidence="6">Blood</tissue>
    </source>
</reference>
<dbReference type="GO" id="GO:0033539">
    <property type="term" value="P:fatty acid beta-oxidation using acyl-CoA dehydrogenase"/>
    <property type="evidence" value="ECO:0007669"/>
    <property type="project" value="TreeGrafter"/>
</dbReference>
<dbReference type="Pfam" id="PF02771">
    <property type="entry name" value="Acyl-CoA_dh_N"/>
    <property type="match status" value="1"/>
</dbReference>
<evidence type="ECO:0000313" key="7">
    <source>
        <dbReference type="Proteomes" id="UP000812440"/>
    </source>
</evidence>
<dbReference type="PANTHER" id="PTHR42807:SF1">
    <property type="entry name" value="GLUTARYL-COA DEHYDROGENASE, MITOCHONDRIAL"/>
    <property type="match status" value="1"/>
</dbReference>
<protein>
    <recommendedName>
        <fullName evidence="5">Acyl-CoA dehydrogenase/oxidase N-terminal domain-containing protein</fullName>
    </recommendedName>
</protein>
<name>A0A8T2JFT7_9PIPI</name>
<keyword evidence="7" id="KW-1185">Reference proteome</keyword>
<dbReference type="InterPro" id="IPR009100">
    <property type="entry name" value="AcylCoA_DH/oxidase_NM_dom_sf"/>
</dbReference>
<organism evidence="6 7">
    <name type="scientific">Hymenochirus boettgeri</name>
    <name type="common">Congo dwarf clawed frog</name>
    <dbReference type="NCBI Taxonomy" id="247094"/>
    <lineage>
        <taxon>Eukaryota</taxon>
        <taxon>Metazoa</taxon>
        <taxon>Chordata</taxon>
        <taxon>Craniata</taxon>
        <taxon>Vertebrata</taxon>
        <taxon>Euteleostomi</taxon>
        <taxon>Amphibia</taxon>
        <taxon>Batrachia</taxon>
        <taxon>Anura</taxon>
        <taxon>Pipoidea</taxon>
        <taxon>Pipidae</taxon>
        <taxon>Pipinae</taxon>
        <taxon>Hymenochirus</taxon>
    </lineage>
</organism>
<feature type="domain" description="Acyl-CoA dehydrogenase/oxidase N-terminal" evidence="5">
    <location>
        <begin position="73"/>
        <end position="123"/>
    </location>
</feature>
<evidence type="ECO:0000256" key="1">
    <source>
        <dbReference type="ARBA" id="ARBA00004173"/>
    </source>
</evidence>
<evidence type="ECO:0000256" key="4">
    <source>
        <dbReference type="ARBA" id="ARBA00023128"/>
    </source>
</evidence>
<comment type="subcellular location">
    <subcellularLocation>
        <location evidence="1">Mitochondrion</location>
    </subcellularLocation>
</comment>
<dbReference type="GO" id="GO:0004361">
    <property type="term" value="F:glutaryl-CoA dehydrogenase activity"/>
    <property type="evidence" value="ECO:0007669"/>
    <property type="project" value="TreeGrafter"/>
</dbReference>
<dbReference type="PANTHER" id="PTHR42807">
    <property type="entry name" value="GLUTARYL-COA DEHYDROGENASE, MITOCHONDRIAL"/>
    <property type="match status" value="1"/>
</dbReference>
<dbReference type="Proteomes" id="UP000812440">
    <property type="component" value="Chromosome 6"/>
</dbReference>
<accession>A0A8T2JFT7</accession>
<sequence>VGGPCGASFIISCRLSEVPRQALKMSVMGRTMRLLNATRRGIGICAVRTQGSVAKQKAQFDYQDALCLDSQLTEDEIMIRDSFRAYCQERLMPRILMANRHEVFDREIISEMGEMGVLGSTIKGKRRTIYCGNQEIY</sequence>
<dbReference type="InterPro" id="IPR052033">
    <property type="entry name" value="Glutaryl-CoA_DH_mitochondrial"/>
</dbReference>
<dbReference type="InterPro" id="IPR037069">
    <property type="entry name" value="AcylCoA_DH/ox_N_sf"/>
</dbReference>
<dbReference type="AlphaFoldDB" id="A0A8T2JFT7"/>
<feature type="non-terminal residue" evidence="6">
    <location>
        <position position="137"/>
    </location>
</feature>